<dbReference type="Gene3D" id="1.10.357.10">
    <property type="entry name" value="Tetracycline Repressor, domain 2"/>
    <property type="match status" value="1"/>
</dbReference>
<dbReference type="InterPro" id="IPR036271">
    <property type="entry name" value="Tet_transcr_reg_TetR-rel_C_sf"/>
</dbReference>
<reference evidence="2" key="1">
    <citation type="journal article" date="2019" name="Int. J. Syst. Evol. Microbiol.">
        <title>The Global Catalogue of Microorganisms (GCM) 10K type strain sequencing project: providing services to taxonomists for standard genome sequencing and annotation.</title>
        <authorList>
            <consortium name="The Broad Institute Genomics Platform"/>
            <consortium name="The Broad Institute Genome Sequencing Center for Infectious Disease"/>
            <person name="Wu L."/>
            <person name="Ma J."/>
        </authorList>
    </citation>
    <scope>NUCLEOTIDE SEQUENCE [LARGE SCALE GENOMIC DNA]</scope>
    <source>
        <strain evidence="2">JCM 10425</strain>
    </source>
</reference>
<dbReference type="Proteomes" id="UP001500967">
    <property type="component" value="Unassembled WGS sequence"/>
</dbReference>
<protein>
    <submittedName>
        <fullName evidence="1">Uncharacterized protein</fullName>
    </submittedName>
</protein>
<dbReference type="RefSeq" id="WP_344649895.1">
    <property type="nucleotide sequence ID" value="NZ_BAAAGX010000014.1"/>
</dbReference>
<gene>
    <name evidence="1" type="ORF">GCM10009539_35050</name>
</gene>
<comment type="caution">
    <text evidence="1">The sequence shown here is derived from an EMBL/GenBank/DDBJ whole genome shotgun (WGS) entry which is preliminary data.</text>
</comment>
<dbReference type="SUPFAM" id="SSF48498">
    <property type="entry name" value="Tetracyclin repressor-like, C-terminal domain"/>
    <property type="match status" value="1"/>
</dbReference>
<name>A0ABP3DY36_9ACTN</name>
<organism evidence="1 2">
    <name type="scientific">Cryptosporangium japonicum</name>
    <dbReference type="NCBI Taxonomy" id="80872"/>
    <lineage>
        <taxon>Bacteria</taxon>
        <taxon>Bacillati</taxon>
        <taxon>Actinomycetota</taxon>
        <taxon>Actinomycetes</taxon>
        <taxon>Cryptosporangiales</taxon>
        <taxon>Cryptosporangiaceae</taxon>
        <taxon>Cryptosporangium</taxon>
    </lineage>
</organism>
<keyword evidence="2" id="KW-1185">Reference proteome</keyword>
<accession>A0ABP3DY36</accession>
<evidence type="ECO:0000313" key="2">
    <source>
        <dbReference type="Proteomes" id="UP001500967"/>
    </source>
</evidence>
<dbReference type="EMBL" id="BAAAGX010000014">
    <property type="protein sequence ID" value="GAA0246701.1"/>
    <property type="molecule type" value="Genomic_DNA"/>
</dbReference>
<evidence type="ECO:0000313" key="1">
    <source>
        <dbReference type="EMBL" id="GAA0246701.1"/>
    </source>
</evidence>
<sequence length="101" mass="11521">MRTRTRRIREPATLGPARVNRCTIGTDVPVPGPVHEDFDALRRLVGPELSDPQLARILMAWTQLVGSVTFELFSHLNNIVRNHEEYFVFQPTTIGRELGLR</sequence>
<proteinExistence type="predicted"/>